<proteinExistence type="predicted"/>
<dbReference type="PROSITE" id="PS50885">
    <property type="entry name" value="HAMP"/>
    <property type="match status" value="1"/>
</dbReference>
<protein>
    <recommendedName>
        <fullName evidence="14">Sensor histidine kinase MtrB</fullName>
        <ecNumber evidence="3">2.7.13.3</ecNumber>
    </recommendedName>
</protein>
<dbReference type="AlphaFoldDB" id="A0A542XDI4"/>
<evidence type="ECO:0000256" key="2">
    <source>
        <dbReference type="ARBA" id="ARBA00004651"/>
    </source>
</evidence>
<evidence type="ECO:0000256" key="10">
    <source>
        <dbReference type="ARBA" id="ARBA00022840"/>
    </source>
</evidence>
<keyword evidence="8" id="KW-0547">Nucleotide-binding</keyword>
<keyword evidence="20" id="KW-1185">Reference proteome</keyword>
<evidence type="ECO:0000256" key="4">
    <source>
        <dbReference type="ARBA" id="ARBA00022475"/>
    </source>
</evidence>
<keyword evidence="9 19" id="KW-0418">Kinase</keyword>
<evidence type="ECO:0000259" key="17">
    <source>
        <dbReference type="PROSITE" id="PS50109"/>
    </source>
</evidence>
<keyword evidence="4" id="KW-1003">Cell membrane</keyword>
<dbReference type="InterPro" id="IPR047669">
    <property type="entry name" value="MtrAB_MtrB"/>
</dbReference>
<evidence type="ECO:0000313" key="20">
    <source>
        <dbReference type="Proteomes" id="UP000318336"/>
    </source>
</evidence>
<dbReference type="NCBIfam" id="NF040691">
    <property type="entry name" value="MtrAB_MtrB"/>
    <property type="match status" value="1"/>
</dbReference>
<evidence type="ECO:0000256" key="14">
    <source>
        <dbReference type="ARBA" id="ARBA00035305"/>
    </source>
</evidence>
<dbReference type="FunFam" id="3.30.565.10:FF:000013">
    <property type="entry name" value="Two-component sensor histidine kinase"/>
    <property type="match status" value="1"/>
</dbReference>
<evidence type="ECO:0000256" key="3">
    <source>
        <dbReference type="ARBA" id="ARBA00012438"/>
    </source>
</evidence>
<dbReference type="Pfam" id="PF02518">
    <property type="entry name" value="HATPase_c"/>
    <property type="match status" value="1"/>
</dbReference>
<feature type="domain" description="HAMP" evidence="18">
    <location>
        <begin position="260"/>
        <end position="312"/>
    </location>
</feature>
<dbReference type="GO" id="GO:0000155">
    <property type="term" value="F:phosphorelay sensor kinase activity"/>
    <property type="evidence" value="ECO:0007669"/>
    <property type="project" value="InterPro"/>
</dbReference>
<dbReference type="PRINTS" id="PR00344">
    <property type="entry name" value="BCTRLSENSOR"/>
</dbReference>
<organism evidence="19 20">
    <name type="scientific">Barrientosiimonas humi</name>
    <dbReference type="NCBI Taxonomy" id="999931"/>
    <lineage>
        <taxon>Bacteria</taxon>
        <taxon>Bacillati</taxon>
        <taxon>Actinomycetota</taxon>
        <taxon>Actinomycetes</taxon>
        <taxon>Micrococcales</taxon>
        <taxon>Dermacoccaceae</taxon>
        <taxon>Barrientosiimonas</taxon>
    </lineage>
</organism>
<evidence type="ECO:0000256" key="15">
    <source>
        <dbReference type="SAM" id="MobiDB-lite"/>
    </source>
</evidence>
<evidence type="ECO:0000256" key="5">
    <source>
        <dbReference type="ARBA" id="ARBA00022553"/>
    </source>
</evidence>
<evidence type="ECO:0000256" key="13">
    <source>
        <dbReference type="ARBA" id="ARBA00023136"/>
    </source>
</evidence>
<dbReference type="InterPro" id="IPR036890">
    <property type="entry name" value="HATPase_C_sf"/>
</dbReference>
<dbReference type="EMBL" id="VFOK01000001">
    <property type="protein sequence ID" value="TQL33903.1"/>
    <property type="molecule type" value="Genomic_DNA"/>
</dbReference>
<feature type="domain" description="Histidine kinase" evidence="17">
    <location>
        <begin position="327"/>
        <end position="543"/>
    </location>
</feature>
<evidence type="ECO:0000256" key="7">
    <source>
        <dbReference type="ARBA" id="ARBA00022692"/>
    </source>
</evidence>
<dbReference type="FunFam" id="1.10.287.130:FF:000010">
    <property type="entry name" value="Two-component sensor histidine kinase"/>
    <property type="match status" value="1"/>
</dbReference>
<evidence type="ECO:0000256" key="16">
    <source>
        <dbReference type="SAM" id="Phobius"/>
    </source>
</evidence>
<evidence type="ECO:0000256" key="1">
    <source>
        <dbReference type="ARBA" id="ARBA00000085"/>
    </source>
</evidence>
<dbReference type="InterPro" id="IPR003660">
    <property type="entry name" value="HAMP_dom"/>
</dbReference>
<reference evidence="19 20" key="1">
    <citation type="submission" date="2019-06" db="EMBL/GenBank/DDBJ databases">
        <title>Sequencing the genomes of 1000 actinobacteria strains.</title>
        <authorList>
            <person name="Klenk H.-P."/>
        </authorList>
    </citation>
    <scope>NUCLEOTIDE SEQUENCE [LARGE SCALE GENOMIC DNA]</scope>
    <source>
        <strain evidence="19 20">DSM 24617</strain>
    </source>
</reference>
<sequence length="573" mass="62259">MSTAETDEGAAAGAPVGSRPASPPLPDPTLGDRLRLTRMRTGWYVRRALRSLLRPWRRSLHLRVMTITMLLGMLLTFALGSFMYQRVADGLVSAKLRTSEQDAAARRGDAQRILAEVEKTDASTLGQAAEDSVSDVSSADDLSRRAVLIRALDNTTQSVPPVASESTSTSVVPQDIREALRADPTHQQSKIITIDVDGRQVPAVLIGSRVSIPNSGAYDLYLIYPMDQELETLDIVRRSFFLGGVALVAILGGLAYMVTRMVVSPVRQARHVAERLSAGALNERMRVQGEDDLARLATSFNGMAGNLQQQIRQLEDLSVVQQRFTSDVSHELRTPLTTIRMAADLLHASRDDFTAPAARSAELLHKELDRFESLLTDLLEISRFDAGAANLELTQVDLRDIVGRVVDASATLAERAGTSITVDAPRPATAEMDQRRVERIVRNLVTNAIEHSEGKPVEITVAAGATAVAVAVRDHGVGMKPGDASMVFSRFWRADPARARTTGGTGLGLSIALEDARLHDGWLQAWGELGEGSCFRLTLPRTKGEPIKRSPVRLVPDGDATGPIVIPEEVRLR</sequence>
<keyword evidence="11 16" id="KW-1133">Transmembrane helix</keyword>
<dbReference type="InterPro" id="IPR004358">
    <property type="entry name" value="Sig_transdc_His_kin-like_C"/>
</dbReference>
<keyword evidence="13 16" id="KW-0472">Membrane</keyword>
<keyword evidence="10" id="KW-0067">ATP-binding</keyword>
<dbReference type="SUPFAM" id="SSF55874">
    <property type="entry name" value="ATPase domain of HSP90 chaperone/DNA topoisomerase II/histidine kinase"/>
    <property type="match status" value="1"/>
</dbReference>
<dbReference type="EC" id="2.7.13.3" evidence="3"/>
<feature type="transmembrane region" description="Helical" evidence="16">
    <location>
        <begin position="60"/>
        <end position="84"/>
    </location>
</feature>
<dbReference type="SUPFAM" id="SSF47384">
    <property type="entry name" value="Homodimeric domain of signal transducing histidine kinase"/>
    <property type="match status" value="1"/>
</dbReference>
<dbReference type="GO" id="GO:0005886">
    <property type="term" value="C:plasma membrane"/>
    <property type="evidence" value="ECO:0007669"/>
    <property type="project" value="UniProtKB-SubCell"/>
</dbReference>
<dbReference type="Pfam" id="PF00512">
    <property type="entry name" value="HisKA"/>
    <property type="match status" value="1"/>
</dbReference>
<feature type="transmembrane region" description="Helical" evidence="16">
    <location>
        <begin position="240"/>
        <end position="258"/>
    </location>
</feature>
<evidence type="ECO:0000313" key="19">
    <source>
        <dbReference type="EMBL" id="TQL33903.1"/>
    </source>
</evidence>
<dbReference type="InterPro" id="IPR003661">
    <property type="entry name" value="HisK_dim/P_dom"/>
</dbReference>
<dbReference type="SMART" id="SM00388">
    <property type="entry name" value="HisKA"/>
    <property type="match status" value="1"/>
</dbReference>
<evidence type="ECO:0000259" key="18">
    <source>
        <dbReference type="PROSITE" id="PS50885"/>
    </source>
</evidence>
<feature type="region of interest" description="Disordered" evidence="15">
    <location>
        <begin position="1"/>
        <end position="32"/>
    </location>
</feature>
<gene>
    <name evidence="19" type="ORF">FB554_2059</name>
</gene>
<dbReference type="Gene3D" id="3.30.565.10">
    <property type="entry name" value="Histidine kinase-like ATPase, C-terminal domain"/>
    <property type="match status" value="1"/>
</dbReference>
<evidence type="ECO:0000256" key="9">
    <source>
        <dbReference type="ARBA" id="ARBA00022777"/>
    </source>
</evidence>
<keyword evidence="6" id="KW-0808">Transferase</keyword>
<dbReference type="PROSITE" id="PS50109">
    <property type="entry name" value="HIS_KIN"/>
    <property type="match status" value="1"/>
</dbReference>
<dbReference type="PANTHER" id="PTHR43547">
    <property type="entry name" value="TWO-COMPONENT HISTIDINE KINASE"/>
    <property type="match status" value="1"/>
</dbReference>
<evidence type="ECO:0000256" key="12">
    <source>
        <dbReference type="ARBA" id="ARBA00023012"/>
    </source>
</evidence>
<dbReference type="CDD" id="cd06225">
    <property type="entry name" value="HAMP"/>
    <property type="match status" value="1"/>
</dbReference>
<dbReference type="InterPro" id="IPR036097">
    <property type="entry name" value="HisK_dim/P_sf"/>
</dbReference>
<dbReference type="Pfam" id="PF00672">
    <property type="entry name" value="HAMP"/>
    <property type="match status" value="1"/>
</dbReference>
<dbReference type="InterPro" id="IPR003594">
    <property type="entry name" value="HATPase_dom"/>
</dbReference>
<keyword evidence="7 16" id="KW-0812">Transmembrane</keyword>
<evidence type="ECO:0000256" key="6">
    <source>
        <dbReference type="ARBA" id="ARBA00022679"/>
    </source>
</evidence>
<dbReference type="InterPro" id="IPR005467">
    <property type="entry name" value="His_kinase_dom"/>
</dbReference>
<accession>A0A542XDI4</accession>
<dbReference type="Proteomes" id="UP000318336">
    <property type="component" value="Unassembled WGS sequence"/>
</dbReference>
<dbReference type="SUPFAM" id="SSF158472">
    <property type="entry name" value="HAMP domain-like"/>
    <property type="match status" value="1"/>
</dbReference>
<comment type="catalytic activity">
    <reaction evidence="1">
        <text>ATP + protein L-histidine = ADP + protein N-phospho-L-histidine.</text>
        <dbReference type="EC" id="2.7.13.3"/>
    </reaction>
</comment>
<dbReference type="PANTHER" id="PTHR43547:SF2">
    <property type="entry name" value="HYBRID SIGNAL TRANSDUCTION HISTIDINE KINASE C"/>
    <property type="match status" value="1"/>
</dbReference>
<keyword evidence="12" id="KW-0902">Two-component regulatory system</keyword>
<dbReference type="SMART" id="SM00304">
    <property type="entry name" value="HAMP"/>
    <property type="match status" value="1"/>
</dbReference>
<dbReference type="GO" id="GO:0005524">
    <property type="term" value="F:ATP binding"/>
    <property type="evidence" value="ECO:0007669"/>
    <property type="project" value="UniProtKB-KW"/>
</dbReference>
<dbReference type="Gene3D" id="6.10.340.10">
    <property type="match status" value="1"/>
</dbReference>
<evidence type="ECO:0000256" key="8">
    <source>
        <dbReference type="ARBA" id="ARBA00022741"/>
    </source>
</evidence>
<dbReference type="CDD" id="cd00082">
    <property type="entry name" value="HisKA"/>
    <property type="match status" value="1"/>
</dbReference>
<comment type="caution">
    <text evidence="19">The sequence shown here is derived from an EMBL/GenBank/DDBJ whole genome shotgun (WGS) entry which is preliminary data.</text>
</comment>
<dbReference type="SMART" id="SM00387">
    <property type="entry name" value="HATPase_c"/>
    <property type="match status" value="1"/>
</dbReference>
<dbReference type="RefSeq" id="WP_236022364.1">
    <property type="nucleotide sequence ID" value="NZ_CAJTBP010000001.1"/>
</dbReference>
<keyword evidence="5" id="KW-0597">Phosphoprotein</keyword>
<dbReference type="Gene3D" id="1.10.287.130">
    <property type="match status" value="1"/>
</dbReference>
<name>A0A542XDI4_9MICO</name>
<evidence type="ECO:0000256" key="11">
    <source>
        <dbReference type="ARBA" id="ARBA00022989"/>
    </source>
</evidence>
<comment type="subcellular location">
    <subcellularLocation>
        <location evidence="2">Cell membrane</location>
        <topology evidence="2">Multi-pass membrane protein</topology>
    </subcellularLocation>
</comment>